<dbReference type="PROSITE" id="PS51257">
    <property type="entry name" value="PROKAR_LIPOPROTEIN"/>
    <property type="match status" value="1"/>
</dbReference>
<gene>
    <name evidence="5" type="ORF">SAMN02745193_02433</name>
</gene>
<feature type="domain" description="M23ase beta-sheet core" evidence="4">
    <location>
        <begin position="317"/>
        <end position="405"/>
    </location>
</feature>
<accession>A0A1M7SUV7</accession>
<dbReference type="OrthoDB" id="9809144at2"/>
<feature type="coiled-coil region" evidence="2">
    <location>
        <begin position="44"/>
        <end position="113"/>
    </location>
</feature>
<dbReference type="PANTHER" id="PTHR21666">
    <property type="entry name" value="PEPTIDASE-RELATED"/>
    <property type="match status" value="1"/>
</dbReference>
<dbReference type="CDD" id="cd12797">
    <property type="entry name" value="M23_peptidase"/>
    <property type="match status" value="1"/>
</dbReference>
<dbReference type="Pfam" id="PF01551">
    <property type="entry name" value="Peptidase_M23"/>
    <property type="match status" value="1"/>
</dbReference>
<evidence type="ECO:0000313" key="6">
    <source>
        <dbReference type="Proteomes" id="UP000184391"/>
    </source>
</evidence>
<feature type="chain" id="PRO_5012523099" evidence="3">
    <location>
        <begin position="18"/>
        <end position="410"/>
    </location>
</feature>
<evidence type="ECO:0000256" key="2">
    <source>
        <dbReference type="SAM" id="Coils"/>
    </source>
</evidence>
<dbReference type="Gene3D" id="2.70.70.10">
    <property type="entry name" value="Glucose Permease (Domain IIA)"/>
    <property type="match status" value="1"/>
</dbReference>
<dbReference type="InterPro" id="IPR016047">
    <property type="entry name" value="M23ase_b-sheet_dom"/>
</dbReference>
<evidence type="ECO:0000313" key="5">
    <source>
        <dbReference type="EMBL" id="SHN62275.1"/>
    </source>
</evidence>
<name>A0A1M7SUV7_9SPHN</name>
<evidence type="ECO:0000259" key="4">
    <source>
        <dbReference type="Pfam" id="PF01551"/>
    </source>
</evidence>
<evidence type="ECO:0000256" key="1">
    <source>
        <dbReference type="ARBA" id="ARBA00022729"/>
    </source>
</evidence>
<dbReference type="STRING" id="198312.SAMN02745193_02433"/>
<dbReference type="AlphaFoldDB" id="A0A1M7SUV7"/>
<evidence type="ECO:0000256" key="3">
    <source>
        <dbReference type="SAM" id="SignalP"/>
    </source>
</evidence>
<dbReference type="Proteomes" id="UP000184391">
    <property type="component" value="Unassembled WGS sequence"/>
</dbReference>
<keyword evidence="2" id="KW-0175">Coiled coil</keyword>
<sequence length="410" mass="43153">MTRPVILALLTTVAACAALVVALPESRARTDVLLIAPDDAEARLARAARESRRAEQRVARLTREAEAATEAAEHVAAETAALAARIQQTEADIEVARAQLTITRAERAELTARLAEQQEPTARLAAALQTASRRPLALSALQPGSLKEVVYVRAVLDSAVPQIRARTANLRAELDKGRMLEAEAAAALESLRDGEQALRQRRAQLAALENRQRVASRTARGAAVREAERALALAEEARDLDGLVARLDDIAALRRELAALPGPVLRPADLAAALPTASQPVAAATSSAKPPRDFQLPVDGRTLVGFGAKRDSGLASTGLVLAPVAGAQVVAPARGRVAFAGPYRGFGRIVIIEHDGGWTSLVTGLARVDAAVGDTVIGGSPIGVAGGREEPVTIELRRHGEPANPLQFLR</sequence>
<dbReference type="PANTHER" id="PTHR21666:SF289">
    <property type="entry name" value="L-ALA--D-GLU ENDOPEPTIDASE"/>
    <property type="match status" value="1"/>
</dbReference>
<feature type="signal peptide" evidence="3">
    <location>
        <begin position="1"/>
        <end position="17"/>
    </location>
</feature>
<dbReference type="InterPro" id="IPR050570">
    <property type="entry name" value="Cell_wall_metabolism_enzyme"/>
</dbReference>
<keyword evidence="1 3" id="KW-0732">Signal</keyword>
<reference evidence="6" key="1">
    <citation type="submission" date="2016-12" db="EMBL/GenBank/DDBJ databases">
        <authorList>
            <person name="Varghese N."/>
            <person name="Submissions S."/>
        </authorList>
    </citation>
    <scope>NUCLEOTIDE SEQUENCE [LARGE SCALE GENOMIC DNA]</scope>
    <source>
        <strain evidence="6">DSM 11032</strain>
    </source>
</reference>
<dbReference type="GO" id="GO:0004222">
    <property type="term" value="F:metalloendopeptidase activity"/>
    <property type="evidence" value="ECO:0007669"/>
    <property type="project" value="TreeGrafter"/>
</dbReference>
<keyword evidence="5" id="KW-0378">Hydrolase</keyword>
<dbReference type="SUPFAM" id="SSF51261">
    <property type="entry name" value="Duplicated hybrid motif"/>
    <property type="match status" value="1"/>
</dbReference>
<dbReference type="InterPro" id="IPR011055">
    <property type="entry name" value="Dup_hybrid_motif"/>
</dbReference>
<protein>
    <submittedName>
        <fullName evidence="5">Septal ring factor EnvC, activator of murein hydrolases AmiA and AmiB</fullName>
    </submittedName>
</protein>
<proteinExistence type="predicted"/>
<keyword evidence="6" id="KW-1185">Reference proteome</keyword>
<dbReference type="EMBL" id="FRDF01000014">
    <property type="protein sequence ID" value="SHN62275.1"/>
    <property type="molecule type" value="Genomic_DNA"/>
</dbReference>
<organism evidence="5 6">
    <name type="scientific">Erythrobacter sanguineus</name>
    <dbReference type="NCBI Taxonomy" id="198312"/>
    <lineage>
        <taxon>Bacteria</taxon>
        <taxon>Pseudomonadati</taxon>
        <taxon>Pseudomonadota</taxon>
        <taxon>Alphaproteobacteria</taxon>
        <taxon>Sphingomonadales</taxon>
        <taxon>Erythrobacteraceae</taxon>
        <taxon>Erythrobacter/Porphyrobacter group</taxon>
        <taxon>Erythrobacter</taxon>
    </lineage>
</organism>
<dbReference type="RefSeq" id="WP_072675265.1">
    <property type="nucleotide sequence ID" value="NZ_FRDF01000014.1"/>
</dbReference>